<keyword evidence="2" id="KW-1185">Reference proteome</keyword>
<dbReference type="VEuPathDB" id="VectorBase:GAUT012814"/>
<evidence type="ECO:0000313" key="2">
    <source>
        <dbReference type="Proteomes" id="UP000078200"/>
    </source>
</evidence>
<reference evidence="1" key="1">
    <citation type="submission" date="2020-05" db="UniProtKB">
        <authorList>
            <consortium name="EnsemblMetazoa"/>
        </authorList>
    </citation>
    <scope>IDENTIFICATION</scope>
    <source>
        <strain evidence="1">TTRI</strain>
    </source>
</reference>
<proteinExistence type="predicted"/>
<dbReference type="Proteomes" id="UP000078200">
    <property type="component" value="Unassembled WGS sequence"/>
</dbReference>
<sequence>MTPLDYQAIQCFGKVVIGGGDTDGDTMKNYATLDMLHNNMSKCFPFPEFESSLLCVKAKNKIFSSKWTKLLMMMERRDKSHSIATILPEHKLHAPSNSPTTAQSMLASVWPIITAITMINIKNLCMI</sequence>
<accession>A0A1A9UR92</accession>
<organism evidence="1 2">
    <name type="scientific">Glossina austeni</name>
    <name type="common">Savannah tsetse fly</name>
    <dbReference type="NCBI Taxonomy" id="7395"/>
    <lineage>
        <taxon>Eukaryota</taxon>
        <taxon>Metazoa</taxon>
        <taxon>Ecdysozoa</taxon>
        <taxon>Arthropoda</taxon>
        <taxon>Hexapoda</taxon>
        <taxon>Insecta</taxon>
        <taxon>Pterygota</taxon>
        <taxon>Neoptera</taxon>
        <taxon>Endopterygota</taxon>
        <taxon>Diptera</taxon>
        <taxon>Brachycera</taxon>
        <taxon>Muscomorpha</taxon>
        <taxon>Hippoboscoidea</taxon>
        <taxon>Glossinidae</taxon>
        <taxon>Glossina</taxon>
    </lineage>
</organism>
<dbReference type="EnsemblMetazoa" id="GAUT012814-RA">
    <property type="protein sequence ID" value="GAUT012814-PA"/>
    <property type="gene ID" value="GAUT012814"/>
</dbReference>
<name>A0A1A9UR92_GLOAU</name>
<protein>
    <submittedName>
        <fullName evidence="1">Uncharacterized protein</fullName>
    </submittedName>
</protein>
<dbReference type="AlphaFoldDB" id="A0A1A9UR92"/>
<evidence type="ECO:0000313" key="1">
    <source>
        <dbReference type="EnsemblMetazoa" id="GAUT012814-PA"/>
    </source>
</evidence>